<keyword evidence="4" id="KW-1185">Reference proteome</keyword>
<feature type="compositionally biased region" description="Acidic residues" evidence="2">
    <location>
        <begin position="217"/>
        <end position="233"/>
    </location>
</feature>
<feature type="compositionally biased region" description="Low complexity" evidence="2">
    <location>
        <begin position="1118"/>
        <end position="1130"/>
    </location>
</feature>
<dbReference type="STRING" id="1037660.A0A066V3B1"/>
<feature type="compositionally biased region" description="Low complexity" evidence="2">
    <location>
        <begin position="812"/>
        <end position="828"/>
    </location>
</feature>
<feature type="region of interest" description="Disordered" evidence="2">
    <location>
        <begin position="1778"/>
        <end position="1902"/>
    </location>
</feature>
<organism evidence="3 4">
    <name type="scientific">Tilletiaria anomala (strain ATCC 24038 / CBS 436.72 / UBC 951)</name>
    <dbReference type="NCBI Taxonomy" id="1037660"/>
    <lineage>
        <taxon>Eukaryota</taxon>
        <taxon>Fungi</taxon>
        <taxon>Dikarya</taxon>
        <taxon>Basidiomycota</taxon>
        <taxon>Ustilaginomycotina</taxon>
        <taxon>Exobasidiomycetes</taxon>
        <taxon>Georgefischeriales</taxon>
        <taxon>Tilletiariaceae</taxon>
        <taxon>Tilletiaria</taxon>
    </lineage>
</organism>
<feature type="compositionally biased region" description="Low complexity" evidence="2">
    <location>
        <begin position="1093"/>
        <end position="1106"/>
    </location>
</feature>
<comment type="caution">
    <text evidence="3">The sequence shown here is derived from an EMBL/GenBank/DDBJ whole genome shotgun (WGS) entry which is preliminary data.</text>
</comment>
<feature type="region of interest" description="Disordered" evidence="2">
    <location>
        <begin position="1011"/>
        <end position="1186"/>
    </location>
</feature>
<dbReference type="Proteomes" id="UP000027361">
    <property type="component" value="Unassembled WGS sequence"/>
</dbReference>
<feature type="coiled-coil region" evidence="1">
    <location>
        <begin position="1321"/>
        <end position="1478"/>
    </location>
</feature>
<feature type="region of interest" description="Disordered" evidence="2">
    <location>
        <begin position="602"/>
        <end position="641"/>
    </location>
</feature>
<feature type="region of interest" description="Disordered" evidence="2">
    <location>
        <begin position="201"/>
        <end position="403"/>
    </location>
</feature>
<evidence type="ECO:0000313" key="3">
    <source>
        <dbReference type="EMBL" id="KDN36202.1"/>
    </source>
</evidence>
<dbReference type="RefSeq" id="XP_013239981.1">
    <property type="nucleotide sequence ID" value="XM_013384527.1"/>
</dbReference>
<protein>
    <submittedName>
        <fullName evidence="3">Uncharacterized protein</fullName>
    </submittedName>
</protein>
<feature type="compositionally biased region" description="Polar residues" evidence="2">
    <location>
        <begin position="1892"/>
        <end position="1902"/>
    </location>
</feature>
<evidence type="ECO:0000313" key="4">
    <source>
        <dbReference type="Proteomes" id="UP000027361"/>
    </source>
</evidence>
<feature type="region of interest" description="Disordered" evidence="2">
    <location>
        <begin position="1"/>
        <end position="50"/>
    </location>
</feature>
<keyword evidence="1" id="KW-0175">Coiled coil</keyword>
<feature type="compositionally biased region" description="Low complexity" evidence="2">
    <location>
        <begin position="31"/>
        <end position="50"/>
    </location>
</feature>
<feature type="region of interest" description="Disordered" evidence="2">
    <location>
        <begin position="69"/>
        <end position="112"/>
    </location>
</feature>
<dbReference type="EMBL" id="JMSN01000177">
    <property type="protein sequence ID" value="KDN36202.1"/>
    <property type="molecule type" value="Genomic_DNA"/>
</dbReference>
<evidence type="ECO:0000256" key="1">
    <source>
        <dbReference type="SAM" id="Coils"/>
    </source>
</evidence>
<feature type="region of interest" description="Disordered" evidence="2">
    <location>
        <begin position="791"/>
        <end position="958"/>
    </location>
</feature>
<sequence>MAIPSPHNIHTGISRTAPPPQPRPPSGISATVSMTSSPALSSLPTSSISFGSPLSSALDKAYSNNVAHYTTAPRRGDNRPLPVPLVCRGSEDPATSSSRSNRDRDGNRDSGIVLPRAAPLILNGSTHRDHHPHRVGSDGAIAPSLIIPSTRADSDSAARMPTGHASLDKLSASTDASCSSGSSSNDHSACGSLGCSAEVLPHQQQQQAVNERKRELEDEEVEKEEEEELEAESGDQVGNLRSRSSLEAGGSGSGSERKPGSMKHVKGNSKDSSRRASSSSSSSSSRSPAKPNESSPSSSIATGNSFGAAGSSGVRSEGTILCGTGEAAGTGGIESSPTGSPRGIGGPRRLRSSSSTHSSSVGSVTGILGQSPSSAASSASPGVGVVAGGKPRRKFAPSIPQRRVSAPLELLTNGGGAAGGNGVGFGASGSNGTALNGSSHGVVPVASAQSILHAVAAFRESQQQLQQQRESYMPSGNSAAAATTTGLGISGSGASPVIPPSYASAARSTKAGPGAGESNMTPIAARFASSAWRDTGGTLPSVSTAISVPATDSTGSIYSTASATLSASHSLAFGHGLSNGKLPSAPSNSAAIPATAALVRAGEEADAARARNRSEPKPPTASSKSKGKGKAGGSSEGSAHHKALLRGSTGTSESLHSSEHEEQQIMSLSDLIDFSGAAEPLNNDDQRKDPYALLAREGSVEYLRDLDPAHQAHVASVGDAPAGVGGTGAAKAGVGGGVVNASRRASNSSMRTVSDYGDEEAQLMTATKVERSSAITSPVIPSLLRKSNIVHGKRATRHSSSQHAGNKDGVESSPSASSPGSITPSTSAQSFATASPGFDSPATGTVANAAGTPAVPSSPDSGRFGLSRGFSGARTPTTSCGKQRKSPPVPLRLRDANTDAFQHSASNQVSSAAAALTERLRSPVASPTATSSPMQPLPLTGPPSEPLPPVPSTPSSTHMAAGLLCKNSAGAVVEKEAANSPRVVIQPETPPSSGANSAIALPERSSNLKLAGPYLSGNATTSSASVPTSVPRSRSATVPAPTPAAVTAPTPTNFATSTPSAPAFASTRLQGQTSLSSATGIEVLRLPSPSEQGRSSGRTRTRSNGSLEMGGVRVLMLPSPRQSSRPSSSPLVTKATALSTSSSPSSFAGDAGKSPRGFPRSVGDEVDAAGAAPESSDSGYGLRARTNSQVSNFSMLTRRESVPVTSRRAEMEEDRVSANRSDVLKRAESRFTGAFGEIADAFKVMVAEKKMLEQFVKSSELGGSHSGGHGEENAVEPMRRQVASLTAKLETSSVEIKQLLELLDQQSATITLMAETHQKELRLGAEEVDELGNELEQVSQEAKIHRANAIKLTQQLEEALTEGVSLRAECLKHKTESSERLQQLQQLRSAHERLQKDLTQARAIQTEAIGVHEGKAKELQAKIEQADSDRSALEAARIELMKQIDGAQSESGKQAQKAAAAEAELKRVTLRLQEELQSVRDGYEARMSDTTALYSSEVADLQAALQAAGGETGQHVAIQNRLHSLVSEHQVALASHRAQADKVRSELRAAHARELEALESRALAHKAEADASYSKVKMLADESAVRDLQIETLQTQLARMVEELAAKDNELVAAKLRGNALQEELLQRPKSAGGNSTHSIPESFVDDQKTELSDLQKAQSAHQLIQANSQRVFDSQQMEIKKLQTEIQTLRSEHLLALGAVDKARARADHAEQEQSSLKEELAEMQAKLASFMSSTKMPEDGHESADSLRSQLADQRARETTILTAYKQLRDELRKMQAVQSKEKRSGFLVRPGTSSAQEDGSSKSPRQLKRLSLPVQDLGSIPRMFADSAGTPNRPKSATSHPPPSMRHLSLTSSQVDSIRAACERGPDDDESEIVLSPQVATHHERESTDACSFRQQMVP</sequence>
<feature type="compositionally biased region" description="Polar residues" evidence="2">
    <location>
        <begin position="292"/>
        <end position="305"/>
    </location>
</feature>
<feature type="compositionally biased region" description="Pro residues" evidence="2">
    <location>
        <begin position="935"/>
        <end position="952"/>
    </location>
</feature>
<feature type="compositionally biased region" description="Low complexity" evidence="2">
    <location>
        <begin position="861"/>
        <end position="872"/>
    </location>
</feature>
<dbReference type="HOGENOM" id="CLU_235795_0_0_1"/>
<dbReference type="InParanoid" id="A0A066V3B1"/>
<feature type="coiled-coil region" evidence="1">
    <location>
        <begin position="1673"/>
        <end position="1728"/>
    </location>
</feature>
<name>A0A066V3B1_TILAU</name>
<feature type="region of interest" description="Disordered" evidence="2">
    <location>
        <begin position="978"/>
        <end position="998"/>
    </location>
</feature>
<feature type="compositionally biased region" description="Polar residues" evidence="2">
    <location>
        <begin position="1832"/>
        <end position="1842"/>
    </location>
</feature>
<feature type="compositionally biased region" description="Low complexity" evidence="2">
    <location>
        <begin position="904"/>
        <end position="915"/>
    </location>
</feature>
<feature type="compositionally biased region" description="Basic and acidic residues" evidence="2">
    <location>
        <begin position="602"/>
        <end position="616"/>
    </location>
</feature>
<feature type="compositionally biased region" description="Low complexity" evidence="2">
    <location>
        <begin position="352"/>
        <end position="384"/>
    </location>
</feature>
<feature type="region of interest" description="Disordered" evidence="2">
    <location>
        <begin position="1735"/>
        <end position="1754"/>
    </location>
</feature>
<feature type="compositionally biased region" description="Basic and acidic residues" evidence="2">
    <location>
        <begin position="1778"/>
        <end position="1787"/>
    </location>
</feature>
<dbReference type="OrthoDB" id="1926336at2759"/>
<dbReference type="OMA" id="KHEVDTH"/>
<feature type="compositionally biased region" description="Low complexity" evidence="2">
    <location>
        <begin position="1019"/>
        <end position="1067"/>
    </location>
</feature>
<reference evidence="3 4" key="1">
    <citation type="submission" date="2014-05" db="EMBL/GenBank/DDBJ databases">
        <title>Draft genome sequence of a rare smut relative, Tilletiaria anomala UBC 951.</title>
        <authorList>
            <consortium name="DOE Joint Genome Institute"/>
            <person name="Toome M."/>
            <person name="Kuo A."/>
            <person name="Henrissat B."/>
            <person name="Lipzen A."/>
            <person name="Tritt A."/>
            <person name="Yoshinaga Y."/>
            <person name="Zane M."/>
            <person name="Barry K."/>
            <person name="Grigoriev I.V."/>
            <person name="Spatafora J.W."/>
            <person name="Aimea M.C."/>
        </authorList>
    </citation>
    <scope>NUCLEOTIDE SEQUENCE [LARGE SCALE GENOMIC DNA]</scope>
    <source>
        <strain evidence="3 4">UBC 951</strain>
    </source>
</reference>
<gene>
    <name evidence="3" type="ORF">K437DRAFT_276854</name>
</gene>
<feature type="compositionally biased region" description="Polar residues" evidence="2">
    <location>
        <begin position="1068"/>
        <end position="1079"/>
    </location>
</feature>
<feature type="compositionally biased region" description="Polar residues" evidence="2">
    <location>
        <begin position="1794"/>
        <end position="1807"/>
    </location>
</feature>
<feature type="compositionally biased region" description="Low complexity" evidence="2">
    <location>
        <begin position="275"/>
        <end position="287"/>
    </location>
</feature>
<feature type="compositionally biased region" description="Basic and acidic residues" evidence="2">
    <location>
        <begin position="1738"/>
        <end position="1747"/>
    </location>
</feature>
<proteinExistence type="predicted"/>
<feature type="compositionally biased region" description="Low complexity" evidence="2">
    <location>
        <begin position="922"/>
        <end position="933"/>
    </location>
</feature>
<accession>A0A066V3B1</accession>
<evidence type="ECO:0000256" key="2">
    <source>
        <dbReference type="SAM" id="MobiDB-lite"/>
    </source>
</evidence>
<feature type="coiled-coil region" evidence="1">
    <location>
        <begin position="1533"/>
        <end position="1617"/>
    </location>
</feature>
<dbReference type="GeneID" id="25266770"/>